<name>C8PM30_9SPIR</name>
<proteinExistence type="predicted"/>
<comment type="caution">
    <text evidence="1">The sequence shown here is derived from an EMBL/GenBank/DDBJ whole genome shotgun (WGS) entry which is preliminary data.</text>
</comment>
<organism evidence="1 2">
    <name type="scientific">Treponema vincentii ATCC 35580</name>
    <dbReference type="NCBI Taxonomy" id="596324"/>
    <lineage>
        <taxon>Bacteria</taxon>
        <taxon>Pseudomonadati</taxon>
        <taxon>Spirochaetota</taxon>
        <taxon>Spirochaetia</taxon>
        <taxon>Spirochaetales</taxon>
        <taxon>Treponemataceae</taxon>
        <taxon>Treponema</taxon>
    </lineage>
</organism>
<sequence>MFSHSYCLVYEKVIKTASAGILCTVYGTRKWPAKKFPSSNRKL</sequence>
<evidence type="ECO:0000313" key="1">
    <source>
        <dbReference type="EMBL" id="EEV21539.1"/>
    </source>
</evidence>
<accession>C8PM30</accession>
<protein>
    <submittedName>
        <fullName evidence="1">Uncharacterized protein</fullName>
    </submittedName>
</protein>
<dbReference type="Proteomes" id="UP000004509">
    <property type="component" value="Unassembled WGS sequence"/>
</dbReference>
<evidence type="ECO:0000313" key="2">
    <source>
        <dbReference type="Proteomes" id="UP000004509"/>
    </source>
</evidence>
<dbReference type="AlphaFoldDB" id="C8PM30"/>
<dbReference type="EMBL" id="ACYH01000007">
    <property type="protein sequence ID" value="EEV21539.1"/>
    <property type="molecule type" value="Genomic_DNA"/>
</dbReference>
<gene>
    <name evidence="1" type="ORF">TREVI0001_1063</name>
</gene>
<reference evidence="1 2" key="1">
    <citation type="submission" date="2009-07" db="EMBL/GenBank/DDBJ databases">
        <authorList>
            <person name="Madupu R."/>
            <person name="Sebastian Y."/>
            <person name="Durkin A.S."/>
            <person name="Torralba M."/>
            <person name="Methe B."/>
            <person name="Sutton G.G."/>
            <person name="Strausberg R.L."/>
            <person name="Nelson K.E."/>
        </authorList>
    </citation>
    <scope>NUCLEOTIDE SEQUENCE [LARGE SCALE GENOMIC DNA]</scope>
    <source>
        <strain evidence="1 2">ATCC 35580</strain>
    </source>
</reference>